<keyword evidence="7" id="KW-1185">Reference proteome</keyword>
<dbReference type="RefSeq" id="WP_087463987.1">
    <property type="nucleotide sequence ID" value="NZ_CP021425.1"/>
</dbReference>
<dbReference type="OrthoDB" id="9798857at2"/>
<dbReference type="Gene3D" id="1.10.357.10">
    <property type="entry name" value="Tetracycline Repressor, domain 2"/>
    <property type="match status" value="1"/>
</dbReference>
<evidence type="ECO:0000256" key="2">
    <source>
        <dbReference type="ARBA" id="ARBA00023125"/>
    </source>
</evidence>
<dbReference type="InterPro" id="IPR009057">
    <property type="entry name" value="Homeodomain-like_sf"/>
</dbReference>
<dbReference type="KEGG" id="ome:OLMES_5317"/>
<dbReference type="Proteomes" id="UP000196027">
    <property type="component" value="Chromosome"/>
</dbReference>
<sequence>MSKKAETQARIVEAAGRGIRMNGYGGIGIDGIAKGAGVTSGALYGHFKSKSAVFDAVIQTGMDALIEGIQAWQQQEGEQWLKPFLDWYLSEEQINNLCDGCALPGLAVDISRGTPEQKQFFAERFQRVIELVESGLSKRSDSSPRMRAQTILTLLTGTVSVARAIDDSNEAQSVIRATKITLDSLT</sequence>
<dbReference type="GO" id="GO:0003677">
    <property type="term" value="F:DNA binding"/>
    <property type="evidence" value="ECO:0007669"/>
    <property type="project" value="UniProtKB-UniRule"/>
</dbReference>
<gene>
    <name evidence="6" type="ORF">OLMES_5317</name>
</gene>
<keyword evidence="2 4" id="KW-0238">DNA-binding</keyword>
<evidence type="ECO:0000313" key="6">
    <source>
        <dbReference type="EMBL" id="ARU59297.1"/>
    </source>
</evidence>
<reference evidence="6 7" key="1">
    <citation type="submission" date="2017-05" db="EMBL/GenBank/DDBJ databases">
        <title>Genomic insights into alkan degradation activity of Oleiphilus messinensis.</title>
        <authorList>
            <person name="Kozyavkin S.A."/>
            <person name="Slesarev A.I."/>
            <person name="Golyshin P.N."/>
            <person name="Korzhenkov A."/>
            <person name="Golyshina O.N."/>
            <person name="Toshchakov S.V."/>
        </authorList>
    </citation>
    <scope>NUCLEOTIDE SEQUENCE [LARGE SCALE GENOMIC DNA]</scope>
    <source>
        <strain evidence="6 7">ME102</strain>
    </source>
</reference>
<dbReference type="SUPFAM" id="SSF46689">
    <property type="entry name" value="Homeodomain-like"/>
    <property type="match status" value="1"/>
</dbReference>
<keyword evidence="1" id="KW-0805">Transcription regulation</keyword>
<protein>
    <submittedName>
        <fullName evidence="6">TetR family transcriptional regulator</fullName>
    </submittedName>
</protein>
<evidence type="ECO:0000256" key="4">
    <source>
        <dbReference type="PROSITE-ProRule" id="PRU00335"/>
    </source>
</evidence>
<keyword evidence="3" id="KW-0804">Transcription</keyword>
<accession>A0A1Y0IFK0</accession>
<evidence type="ECO:0000256" key="3">
    <source>
        <dbReference type="ARBA" id="ARBA00023163"/>
    </source>
</evidence>
<dbReference type="SUPFAM" id="SSF48498">
    <property type="entry name" value="Tetracyclin repressor-like, C-terminal domain"/>
    <property type="match status" value="1"/>
</dbReference>
<dbReference type="PANTHER" id="PTHR47506">
    <property type="entry name" value="TRANSCRIPTIONAL REGULATORY PROTEIN"/>
    <property type="match status" value="1"/>
</dbReference>
<feature type="DNA-binding region" description="H-T-H motif" evidence="4">
    <location>
        <begin position="28"/>
        <end position="47"/>
    </location>
</feature>
<dbReference type="Pfam" id="PF00440">
    <property type="entry name" value="TetR_N"/>
    <property type="match status" value="1"/>
</dbReference>
<dbReference type="EMBL" id="CP021425">
    <property type="protein sequence ID" value="ARU59297.1"/>
    <property type="molecule type" value="Genomic_DNA"/>
</dbReference>
<dbReference type="Gene3D" id="1.10.10.60">
    <property type="entry name" value="Homeodomain-like"/>
    <property type="match status" value="1"/>
</dbReference>
<dbReference type="InterPro" id="IPR036271">
    <property type="entry name" value="Tet_transcr_reg_TetR-rel_C_sf"/>
</dbReference>
<organism evidence="6 7">
    <name type="scientific">Oleiphilus messinensis</name>
    <dbReference type="NCBI Taxonomy" id="141451"/>
    <lineage>
        <taxon>Bacteria</taxon>
        <taxon>Pseudomonadati</taxon>
        <taxon>Pseudomonadota</taxon>
        <taxon>Gammaproteobacteria</taxon>
        <taxon>Oceanospirillales</taxon>
        <taxon>Oleiphilaceae</taxon>
        <taxon>Oleiphilus</taxon>
    </lineage>
</organism>
<dbReference type="PRINTS" id="PR00455">
    <property type="entry name" value="HTHTETR"/>
</dbReference>
<dbReference type="InterPro" id="IPR001647">
    <property type="entry name" value="HTH_TetR"/>
</dbReference>
<dbReference type="AlphaFoldDB" id="A0A1Y0IFK0"/>
<evidence type="ECO:0000313" key="7">
    <source>
        <dbReference type="Proteomes" id="UP000196027"/>
    </source>
</evidence>
<proteinExistence type="predicted"/>
<feature type="domain" description="HTH tetR-type" evidence="5">
    <location>
        <begin position="5"/>
        <end position="65"/>
    </location>
</feature>
<evidence type="ECO:0000256" key="1">
    <source>
        <dbReference type="ARBA" id="ARBA00023015"/>
    </source>
</evidence>
<dbReference type="PROSITE" id="PS50977">
    <property type="entry name" value="HTH_TETR_2"/>
    <property type="match status" value="1"/>
</dbReference>
<evidence type="ECO:0000259" key="5">
    <source>
        <dbReference type="PROSITE" id="PS50977"/>
    </source>
</evidence>
<dbReference type="PANTHER" id="PTHR47506:SF7">
    <property type="entry name" value="TRANSCRIPTIONAL REGULATORY PROTEIN"/>
    <property type="match status" value="1"/>
</dbReference>
<name>A0A1Y0IFK0_9GAMM</name>